<dbReference type="SUPFAM" id="SSF54403">
    <property type="entry name" value="Cystatin/monellin"/>
    <property type="match status" value="3"/>
</dbReference>
<dbReference type="InterPro" id="IPR002395">
    <property type="entry name" value="Kininogen"/>
</dbReference>
<keyword evidence="6" id="KW-0732">Signal</keyword>
<dbReference type="GO" id="GO:0007162">
    <property type="term" value="P:negative regulation of cell adhesion"/>
    <property type="evidence" value="ECO:0007669"/>
    <property type="project" value="UniProtKB-ARBA"/>
</dbReference>
<dbReference type="CDD" id="cd00042">
    <property type="entry name" value="CY"/>
    <property type="match status" value="3"/>
</dbReference>
<keyword evidence="2" id="KW-0840">Vasodilator</keyword>
<dbReference type="InterPro" id="IPR027358">
    <property type="entry name" value="Kininogen-type_cystatin_dom"/>
</dbReference>
<keyword evidence="15" id="KW-1185">Reference proteome</keyword>
<feature type="domain" description="Cystatin kininogen-type" evidence="13">
    <location>
        <begin position="305"/>
        <end position="408"/>
    </location>
</feature>
<evidence type="ECO:0000256" key="9">
    <source>
        <dbReference type="ARBA" id="ARBA00023157"/>
    </source>
</evidence>
<reference evidence="15" key="1">
    <citation type="journal article" date="2013" name="Science">
        <title>Comparative analysis of bat genomes provides insight into the evolution of flight and immunity.</title>
        <authorList>
            <person name="Zhang G."/>
            <person name="Cowled C."/>
            <person name="Shi Z."/>
            <person name="Huang Z."/>
            <person name="Bishop-Lilly K.A."/>
            <person name="Fang X."/>
            <person name="Wynne J.W."/>
            <person name="Xiong Z."/>
            <person name="Baker M.L."/>
            <person name="Zhao W."/>
            <person name="Tachedjian M."/>
            <person name="Zhu Y."/>
            <person name="Zhou P."/>
            <person name="Jiang X."/>
            <person name="Ng J."/>
            <person name="Yang L."/>
            <person name="Wu L."/>
            <person name="Xiao J."/>
            <person name="Feng Y."/>
            <person name="Chen Y."/>
            <person name="Sun X."/>
            <person name="Zhang Y."/>
            <person name="Marsh G.A."/>
            <person name="Crameri G."/>
            <person name="Broder C.C."/>
            <person name="Frey K.G."/>
            <person name="Wang L.F."/>
            <person name="Wang J."/>
        </authorList>
    </citation>
    <scope>NUCLEOTIDE SEQUENCE [LARGE SCALE GENOMIC DNA]</scope>
</reference>
<dbReference type="FunFam" id="3.10.450.10:FF:000002">
    <property type="entry name" value="Kininogen 1"/>
    <property type="match status" value="2"/>
</dbReference>
<dbReference type="GO" id="GO:0072562">
    <property type="term" value="C:blood microparticle"/>
    <property type="evidence" value="ECO:0007669"/>
    <property type="project" value="TreeGrafter"/>
</dbReference>
<dbReference type="Gene3D" id="3.10.450.10">
    <property type="match status" value="3"/>
</dbReference>
<evidence type="ECO:0000256" key="3">
    <source>
        <dbReference type="ARBA" id="ARBA00022525"/>
    </source>
</evidence>
<evidence type="ECO:0000313" key="15">
    <source>
        <dbReference type="Proteomes" id="UP000010556"/>
    </source>
</evidence>
<dbReference type="PRINTS" id="PR00334">
    <property type="entry name" value="KININOGEN"/>
</dbReference>
<evidence type="ECO:0000256" key="4">
    <source>
        <dbReference type="ARBA" id="ARBA00022690"/>
    </source>
</evidence>
<feature type="compositionally biased region" description="Basic and acidic residues" evidence="12">
    <location>
        <begin position="453"/>
        <end position="469"/>
    </location>
</feature>
<feature type="domain" description="Cystatin kininogen-type" evidence="13">
    <location>
        <begin position="60"/>
        <end position="164"/>
    </location>
</feature>
<protein>
    <recommendedName>
        <fullName evidence="11">Thiol proteinase inhibitor</fullName>
    </recommendedName>
</protein>
<dbReference type="InterPro" id="IPR050735">
    <property type="entry name" value="Kininogen_Fetuin_HRG"/>
</dbReference>
<keyword evidence="4" id="KW-0646">Protease inhibitor</keyword>
<dbReference type="GO" id="GO:0007204">
    <property type="term" value="P:positive regulation of cytosolic calcium ion concentration"/>
    <property type="evidence" value="ECO:0007669"/>
    <property type="project" value="TreeGrafter"/>
</dbReference>
<keyword evidence="7" id="KW-0677">Repeat</keyword>
<dbReference type="Pfam" id="PF00031">
    <property type="entry name" value="Cystatin"/>
    <property type="match status" value="3"/>
</dbReference>
<evidence type="ECO:0000256" key="12">
    <source>
        <dbReference type="SAM" id="MobiDB-lite"/>
    </source>
</evidence>
<feature type="compositionally biased region" description="Basic and acidic residues" evidence="12">
    <location>
        <begin position="479"/>
        <end position="488"/>
    </location>
</feature>
<feature type="region of interest" description="Disordered" evidence="12">
    <location>
        <begin position="1"/>
        <end position="35"/>
    </location>
</feature>
<gene>
    <name evidence="14" type="ORF">MDA_GLEAN10001562</name>
</gene>
<dbReference type="MEROPS" id="I25.017"/>
<dbReference type="InterPro" id="IPR000010">
    <property type="entry name" value="Cystatin_dom"/>
</dbReference>
<feature type="compositionally biased region" description="Basic residues" evidence="12">
    <location>
        <begin position="504"/>
        <end position="526"/>
    </location>
</feature>
<organism evidence="14 15">
    <name type="scientific">Myotis davidii</name>
    <name type="common">David's myotis</name>
    <dbReference type="NCBI Taxonomy" id="225400"/>
    <lineage>
        <taxon>Eukaryota</taxon>
        <taxon>Metazoa</taxon>
        <taxon>Chordata</taxon>
        <taxon>Craniata</taxon>
        <taxon>Vertebrata</taxon>
        <taxon>Euteleostomi</taxon>
        <taxon>Mammalia</taxon>
        <taxon>Eutheria</taxon>
        <taxon>Laurasiatheria</taxon>
        <taxon>Chiroptera</taxon>
        <taxon>Yangochiroptera</taxon>
        <taxon>Vespertilionidae</taxon>
        <taxon>Myotis</taxon>
    </lineage>
</organism>
<evidence type="ECO:0000256" key="11">
    <source>
        <dbReference type="ARBA" id="ARBA00081677"/>
    </source>
</evidence>
<feature type="compositionally biased region" description="Polar residues" evidence="12">
    <location>
        <begin position="532"/>
        <end position="546"/>
    </location>
</feature>
<accession>L5LZW4</accession>
<dbReference type="FunFam" id="3.10.450.10:FF:000008">
    <property type="entry name" value="Kininogen 1"/>
    <property type="match status" value="1"/>
</dbReference>
<dbReference type="EMBL" id="KB106035">
    <property type="protein sequence ID" value="ELK31607.1"/>
    <property type="molecule type" value="Genomic_DNA"/>
</dbReference>
<dbReference type="PANTHER" id="PTHR13814">
    <property type="entry name" value="FETUIN"/>
    <property type="match status" value="1"/>
</dbReference>
<dbReference type="PANTHER" id="PTHR13814:SF12">
    <property type="entry name" value="KININOGEN-1"/>
    <property type="match status" value="1"/>
</dbReference>
<evidence type="ECO:0000256" key="2">
    <source>
        <dbReference type="ARBA" id="ARBA00022429"/>
    </source>
</evidence>
<dbReference type="PROSITE" id="PS51647">
    <property type="entry name" value="CYSTATIN_KININOGEN"/>
    <property type="match status" value="3"/>
</dbReference>
<evidence type="ECO:0000256" key="10">
    <source>
        <dbReference type="ARBA" id="ARBA00023180"/>
    </source>
</evidence>
<dbReference type="SMART" id="SM00043">
    <property type="entry name" value="CY"/>
    <property type="match status" value="3"/>
</dbReference>
<name>L5LZW4_MYODS</name>
<dbReference type="GO" id="GO:0045861">
    <property type="term" value="P:negative regulation of proteolysis"/>
    <property type="evidence" value="ECO:0007669"/>
    <property type="project" value="UniProtKB-ARBA"/>
</dbReference>
<sequence>MAVPTATRWQCPVPSAPQLPRASLRHRQASDGSHPAAHGCLRLRLLTSFAQADQQQDIDCNDENVFKAVDAALKKYNDGNKSGNQFVLYRITEVTKTEDENIFYSVKYEIKEGDCPVQSGKTWQDCDYKEAEQAATGECMATIGKRPNNKFSVATQTCNIIPGEGPVVTSKYECYGCVHPISTASADLDPVLRHAIQHFNNHTNHPHLFALKEVKRAQRQVVSGWNYEVTYLIQQTNCSKENFKFLTQDCMALPNGDSGECTDFAYMDPQLRIASFTQKCEVLPGEDFVPPPTRHCRGCPKEIPVDSPRLKEALTHSITKLNAESNATFYFKIDNVHRATSQVVAGTKYFVEFTARETTCSKESNKELTESCEINKLGEILSCTADIYVVPWESKIYPTVKCQSVGKTSLLKRPPGFSPFRSVQVAETKEGTTVSPPHTSMAPVQDEEQDSDNEQRPAHDHGWGHEKQIKHGHSHGHKHEHDQSDGHQKGHGHGHGHQREHGLAHRPKHEHGHGHEKHKNKGKQNGKHNDWRTSSSEDSTTSAQTPEKTERPKSLPSLAPSGVAVAFPEFRDLDLIAAMMTNIPPTPTENDDSWIPEIQIEPNSLSFNLIPDFPETISPKCPGRPWKPVNGMNPTVETKEFHDFDLSDAFY</sequence>
<evidence type="ECO:0000256" key="7">
    <source>
        <dbReference type="ARBA" id="ARBA00022737"/>
    </source>
</evidence>
<evidence type="ECO:0000256" key="5">
    <source>
        <dbReference type="ARBA" id="ARBA00022704"/>
    </source>
</evidence>
<dbReference type="eggNOG" id="ENOG502RYAC">
    <property type="taxonomic scope" value="Eukaryota"/>
</dbReference>
<dbReference type="Proteomes" id="UP000010556">
    <property type="component" value="Unassembled WGS sequence"/>
</dbReference>
<dbReference type="GO" id="GO:0042311">
    <property type="term" value="P:vasodilation"/>
    <property type="evidence" value="ECO:0007669"/>
    <property type="project" value="UniProtKB-KW"/>
</dbReference>
<evidence type="ECO:0000256" key="8">
    <source>
        <dbReference type="ARBA" id="ARBA00022858"/>
    </source>
</evidence>
<evidence type="ECO:0000313" key="14">
    <source>
        <dbReference type="EMBL" id="ELK31607.1"/>
    </source>
</evidence>
<feature type="region of interest" description="Disordered" evidence="12">
    <location>
        <begin position="411"/>
        <end position="559"/>
    </location>
</feature>
<evidence type="ECO:0000256" key="6">
    <source>
        <dbReference type="ARBA" id="ARBA00022729"/>
    </source>
</evidence>
<evidence type="ECO:0000256" key="1">
    <source>
        <dbReference type="ARBA" id="ARBA00004239"/>
    </source>
</evidence>
<comment type="subcellular location">
    <subcellularLocation>
        <location evidence="1">Secreted</location>
        <location evidence="1">Extracellular space</location>
    </subcellularLocation>
</comment>
<dbReference type="AlphaFoldDB" id="L5LZW4"/>
<keyword evidence="8" id="KW-0838">Vasoactive</keyword>
<keyword evidence="10" id="KW-0325">Glycoprotein</keyword>
<keyword evidence="9" id="KW-1015">Disulfide bond</keyword>
<proteinExistence type="predicted"/>
<dbReference type="InterPro" id="IPR046350">
    <property type="entry name" value="Cystatin_sf"/>
</dbReference>
<feature type="domain" description="Cystatin kininogen-type" evidence="13">
    <location>
        <begin position="183"/>
        <end position="286"/>
    </location>
</feature>
<evidence type="ECO:0000259" key="13">
    <source>
        <dbReference type="PROSITE" id="PS51647"/>
    </source>
</evidence>
<dbReference type="GO" id="GO:0004869">
    <property type="term" value="F:cysteine-type endopeptidase inhibitor activity"/>
    <property type="evidence" value="ECO:0007669"/>
    <property type="project" value="UniProtKB-KW"/>
</dbReference>
<keyword evidence="5" id="KW-0789">Thiol protease inhibitor</keyword>
<dbReference type="GO" id="GO:0030195">
    <property type="term" value="P:negative regulation of blood coagulation"/>
    <property type="evidence" value="ECO:0007669"/>
    <property type="project" value="TreeGrafter"/>
</dbReference>
<keyword evidence="3" id="KW-0964">Secreted</keyword>